<reference evidence="1" key="2">
    <citation type="submission" date="2020-09" db="EMBL/GenBank/DDBJ databases">
        <authorList>
            <person name="Sun Q."/>
            <person name="Ohkuma M."/>
        </authorList>
    </citation>
    <scope>NUCLEOTIDE SEQUENCE</scope>
    <source>
        <strain evidence="1">JCM 10088</strain>
    </source>
</reference>
<dbReference type="Proteomes" id="UP000610960">
    <property type="component" value="Unassembled WGS sequence"/>
</dbReference>
<evidence type="ECO:0000313" key="2">
    <source>
        <dbReference type="Proteomes" id="UP000610960"/>
    </source>
</evidence>
<comment type="caution">
    <text evidence="1">The sequence shown here is derived from an EMBL/GenBank/DDBJ whole genome shotgun (WGS) entry which is preliminary data.</text>
</comment>
<keyword evidence="2" id="KW-1185">Reference proteome</keyword>
<dbReference type="OrthoDB" id="26647at2157"/>
<protein>
    <submittedName>
        <fullName evidence="1">Uncharacterized protein</fullName>
    </submittedName>
</protein>
<dbReference type="EMBL" id="BMNL01000002">
    <property type="protein sequence ID" value="GGP20978.1"/>
    <property type="molecule type" value="Genomic_DNA"/>
</dbReference>
<name>A0A830GYM7_9CREN</name>
<evidence type="ECO:0000313" key="1">
    <source>
        <dbReference type="EMBL" id="GGP20978.1"/>
    </source>
</evidence>
<organism evidence="1 2">
    <name type="scientific">Thermocladium modestius</name>
    <dbReference type="NCBI Taxonomy" id="62609"/>
    <lineage>
        <taxon>Archaea</taxon>
        <taxon>Thermoproteota</taxon>
        <taxon>Thermoprotei</taxon>
        <taxon>Thermoproteales</taxon>
        <taxon>Thermoproteaceae</taxon>
        <taxon>Thermocladium</taxon>
    </lineage>
</organism>
<reference evidence="1" key="1">
    <citation type="journal article" date="2014" name="Int. J. Syst. Evol. Microbiol.">
        <title>Complete genome sequence of Corynebacterium casei LMG S-19264T (=DSM 44701T), isolated from a smear-ripened cheese.</title>
        <authorList>
            <consortium name="US DOE Joint Genome Institute (JGI-PGF)"/>
            <person name="Walter F."/>
            <person name="Albersmeier A."/>
            <person name="Kalinowski J."/>
            <person name="Ruckert C."/>
        </authorList>
    </citation>
    <scope>NUCLEOTIDE SEQUENCE</scope>
    <source>
        <strain evidence="1">JCM 10088</strain>
    </source>
</reference>
<proteinExistence type="predicted"/>
<sequence length="107" mass="12230">MSIESFKALQGVEVRARVRIYGPTNSYIPIPSFVRYLGFDERARVIVVKGSSWYMYETAIRRPSSTRYGVTLPKRVIDALSLSNDDEVTAIILRPVTREYDIGRGRD</sequence>
<dbReference type="RefSeq" id="WP_188596426.1">
    <property type="nucleotide sequence ID" value="NZ_BMNL01000002.1"/>
</dbReference>
<accession>A0A830GYM7</accession>
<dbReference type="AlphaFoldDB" id="A0A830GYM7"/>
<gene>
    <name evidence="1" type="ORF">GCM10007981_11230</name>
</gene>